<dbReference type="PANTHER" id="PTHR42791">
    <property type="entry name" value="GNAT FAMILY ACETYLTRANSFERASE"/>
    <property type="match status" value="1"/>
</dbReference>
<dbReference type="HOGENOM" id="CLU_078833_0_0_1"/>
<protein>
    <recommendedName>
        <fullName evidence="1">N-acetyltransferase domain-containing protein</fullName>
    </recommendedName>
</protein>
<dbReference type="PANTHER" id="PTHR42791:SF2">
    <property type="entry name" value="N-ACETYLTRANSFERASE DOMAIN-CONTAINING PROTEIN"/>
    <property type="match status" value="1"/>
</dbReference>
<accession>A0A0D1YDS1</accession>
<dbReference type="Gene3D" id="3.40.630.30">
    <property type="match status" value="1"/>
</dbReference>
<dbReference type="AlphaFoldDB" id="A0A0D1YDS1"/>
<dbReference type="InterPro" id="IPR052523">
    <property type="entry name" value="Trichothecene_AcTrans"/>
</dbReference>
<dbReference type="SUPFAM" id="SSF55729">
    <property type="entry name" value="Acyl-CoA N-acyltransferases (Nat)"/>
    <property type="match status" value="1"/>
</dbReference>
<evidence type="ECO:0000259" key="1">
    <source>
        <dbReference type="PROSITE" id="PS51186"/>
    </source>
</evidence>
<sequence length="322" mass="35617">MPESTIILEMVDLKCRLIHSDIYTFQILVTGCMSVSRLVDKAKLVDVMSPTAEAAPISSSVPPPNTVKYTIKPVTLEADIPALARLSDIALRPDSLHRFAERYNPPGLYEDTVQKLTKSLRDTRGWCHVFKAVLVPEPDGGGQESDGEETIIGYSQWKLGYAEMPKTGALSTGVKNDSTAPSEPSLSGVAVADTLGQGDATLTNVASTYKSSNSDPWESSRRNLLSAYSRNIGEQRHLYLHRLVVHPSYQRQGIGQKLLDWGIEVADRENVVSWLFSRPVASKLYVRNGWKIVDIVEYNVPDDDMKVEPGLAMLRPFSGRNE</sequence>
<organism evidence="2 3">
    <name type="scientific">Exophiala sideris</name>
    <dbReference type="NCBI Taxonomy" id="1016849"/>
    <lineage>
        <taxon>Eukaryota</taxon>
        <taxon>Fungi</taxon>
        <taxon>Dikarya</taxon>
        <taxon>Ascomycota</taxon>
        <taxon>Pezizomycotina</taxon>
        <taxon>Eurotiomycetes</taxon>
        <taxon>Chaetothyriomycetidae</taxon>
        <taxon>Chaetothyriales</taxon>
        <taxon>Herpotrichiellaceae</taxon>
        <taxon>Exophiala</taxon>
    </lineage>
</organism>
<evidence type="ECO:0000313" key="2">
    <source>
        <dbReference type="EMBL" id="KIV81127.1"/>
    </source>
</evidence>
<dbReference type="GO" id="GO:0016747">
    <property type="term" value="F:acyltransferase activity, transferring groups other than amino-acyl groups"/>
    <property type="evidence" value="ECO:0007669"/>
    <property type="project" value="InterPro"/>
</dbReference>
<gene>
    <name evidence="2" type="ORF">PV11_08572</name>
</gene>
<reference evidence="2 3" key="1">
    <citation type="submission" date="2015-01" db="EMBL/GenBank/DDBJ databases">
        <title>The Genome Sequence of Exophiala sideris CBS121828.</title>
        <authorList>
            <consortium name="The Broad Institute Genomics Platform"/>
            <person name="Cuomo C."/>
            <person name="de Hoog S."/>
            <person name="Gorbushina A."/>
            <person name="Stielow B."/>
            <person name="Teixiera M."/>
            <person name="Abouelleil A."/>
            <person name="Chapman S.B."/>
            <person name="Priest M."/>
            <person name="Young S.K."/>
            <person name="Wortman J."/>
            <person name="Nusbaum C."/>
            <person name="Birren B."/>
        </authorList>
    </citation>
    <scope>NUCLEOTIDE SEQUENCE [LARGE SCALE GENOMIC DNA]</scope>
    <source>
        <strain evidence="2 3">CBS 121828</strain>
    </source>
</reference>
<name>A0A0D1YDS1_9EURO</name>
<proteinExistence type="predicted"/>
<evidence type="ECO:0000313" key="3">
    <source>
        <dbReference type="Proteomes" id="UP000053599"/>
    </source>
</evidence>
<dbReference type="CDD" id="cd04301">
    <property type="entry name" value="NAT_SF"/>
    <property type="match status" value="1"/>
</dbReference>
<dbReference type="Proteomes" id="UP000053599">
    <property type="component" value="Unassembled WGS sequence"/>
</dbReference>
<dbReference type="OrthoDB" id="2744543at2759"/>
<dbReference type="EMBL" id="KN846953">
    <property type="protein sequence ID" value="KIV81127.1"/>
    <property type="molecule type" value="Genomic_DNA"/>
</dbReference>
<feature type="domain" description="N-acetyltransferase" evidence="1">
    <location>
        <begin position="236"/>
        <end position="318"/>
    </location>
</feature>
<dbReference type="InterPro" id="IPR016181">
    <property type="entry name" value="Acyl_CoA_acyltransferase"/>
</dbReference>
<dbReference type="Pfam" id="PF13508">
    <property type="entry name" value="Acetyltransf_7"/>
    <property type="match status" value="1"/>
</dbReference>
<dbReference type="STRING" id="1016849.A0A0D1YDS1"/>
<dbReference type="PROSITE" id="PS51186">
    <property type="entry name" value="GNAT"/>
    <property type="match status" value="1"/>
</dbReference>
<dbReference type="InterPro" id="IPR000182">
    <property type="entry name" value="GNAT_dom"/>
</dbReference>